<protein>
    <submittedName>
        <fullName evidence="2">Uncharacterized protein</fullName>
    </submittedName>
</protein>
<name>A0AAU9K5V2_9CILI</name>
<reference evidence="2" key="1">
    <citation type="submission" date="2021-09" db="EMBL/GenBank/DDBJ databases">
        <authorList>
            <consortium name="AG Swart"/>
            <person name="Singh M."/>
            <person name="Singh A."/>
            <person name="Seah K."/>
            <person name="Emmerich C."/>
        </authorList>
    </citation>
    <scope>NUCLEOTIDE SEQUENCE</scope>
    <source>
        <strain evidence="2">ATCC30299</strain>
    </source>
</reference>
<feature type="region of interest" description="Disordered" evidence="1">
    <location>
        <begin position="48"/>
        <end position="68"/>
    </location>
</feature>
<sequence>MESTFLKRFKIKLSKHNGNFDIPVSAPIDKKIKDSQIYGKVSVQTNQNSGSLLSKNQKNLHGQSPILPEIKPSEKLTITSSASQKAAIFTDVKTIKNKQRQQSVYIQNNYHKKSRRDMKVSQSLDFKGKEDLDIFQEKSLDDNQALHTPPNSSSPIPINSQKLTYASRNSTVDSVKRYRPYTMRDYVKIKTDKYMMFGGLGPNIGSENWKKASEIKERMAKYYKLIQDSYRSV</sequence>
<keyword evidence="3" id="KW-1185">Reference proteome</keyword>
<evidence type="ECO:0000256" key="1">
    <source>
        <dbReference type="SAM" id="MobiDB-lite"/>
    </source>
</evidence>
<dbReference type="Proteomes" id="UP001162131">
    <property type="component" value="Unassembled WGS sequence"/>
</dbReference>
<feature type="compositionally biased region" description="Polar residues" evidence="1">
    <location>
        <begin position="48"/>
        <end position="62"/>
    </location>
</feature>
<dbReference type="EMBL" id="CAJZBQ010000055">
    <property type="protein sequence ID" value="CAG9332802.1"/>
    <property type="molecule type" value="Genomic_DNA"/>
</dbReference>
<evidence type="ECO:0000313" key="3">
    <source>
        <dbReference type="Proteomes" id="UP001162131"/>
    </source>
</evidence>
<dbReference type="AlphaFoldDB" id="A0AAU9K5V2"/>
<evidence type="ECO:0000313" key="2">
    <source>
        <dbReference type="EMBL" id="CAG9332802.1"/>
    </source>
</evidence>
<proteinExistence type="predicted"/>
<gene>
    <name evidence="2" type="ORF">BSTOLATCC_MIC57091</name>
</gene>
<accession>A0AAU9K5V2</accession>
<organism evidence="2 3">
    <name type="scientific">Blepharisma stoltei</name>
    <dbReference type="NCBI Taxonomy" id="1481888"/>
    <lineage>
        <taxon>Eukaryota</taxon>
        <taxon>Sar</taxon>
        <taxon>Alveolata</taxon>
        <taxon>Ciliophora</taxon>
        <taxon>Postciliodesmatophora</taxon>
        <taxon>Heterotrichea</taxon>
        <taxon>Heterotrichida</taxon>
        <taxon>Blepharismidae</taxon>
        <taxon>Blepharisma</taxon>
    </lineage>
</organism>
<comment type="caution">
    <text evidence="2">The sequence shown here is derived from an EMBL/GenBank/DDBJ whole genome shotgun (WGS) entry which is preliminary data.</text>
</comment>